<dbReference type="Gene3D" id="3.90.1720.10">
    <property type="entry name" value="endopeptidase domain like (from Nostoc punctiforme)"/>
    <property type="match status" value="1"/>
</dbReference>
<dbReference type="STRING" id="1440763.BJI69_13810"/>
<dbReference type="SUPFAM" id="SSF47090">
    <property type="entry name" value="PGBD-like"/>
    <property type="match status" value="1"/>
</dbReference>
<dbReference type="InterPro" id="IPR036365">
    <property type="entry name" value="PGBD-like_sf"/>
</dbReference>
<feature type="region of interest" description="Disordered" evidence="5">
    <location>
        <begin position="16"/>
        <end position="51"/>
    </location>
</feature>
<evidence type="ECO:0000256" key="3">
    <source>
        <dbReference type="ARBA" id="ARBA00022801"/>
    </source>
</evidence>
<dbReference type="GO" id="GO:0006508">
    <property type="term" value="P:proteolysis"/>
    <property type="evidence" value="ECO:0007669"/>
    <property type="project" value="UniProtKB-KW"/>
</dbReference>
<evidence type="ECO:0000313" key="8">
    <source>
        <dbReference type="Proteomes" id="UP000182987"/>
    </source>
</evidence>
<dbReference type="PROSITE" id="PS51935">
    <property type="entry name" value="NLPC_P60"/>
    <property type="match status" value="1"/>
</dbReference>
<reference evidence="8" key="1">
    <citation type="submission" date="2016-09" db="EMBL/GenBank/DDBJ databases">
        <authorList>
            <person name="Lysoe E."/>
        </authorList>
    </citation>
    <scope>NUCLEOTIDE SEQUENCE [LARGE SCALE GENOMIC DNA]</scope>
    <source>
        <strain evidence="8">LJ96T</strain>
    </source>
</reference>
<dbReference type="InterPro" id="IPR046519">
    <property type="entry name" value="X-Tfes_XVIPCD"/>
</dbReference>
<dbReference type="KEGG" id="lrz:BJI69_13810"/>
<keyword evidence="8" id="KW-1185">Reference proteome</keyword>
<feature type="region of interest" description="Disordered" evidence="5">
    <location>
        <begin position="184"/>
        <end position="242"/>
    </location>
</feature>
<feature type="compositionally biased region" description="Basic and acidic residues" evidence="5">
    <location>
        <begin position="21"/>
        <end position="51"/>
    </location>
</feature>
<dbReference type="Proteomes" id="UP000182987">
    <property type="component" value="Chromosome"/>
</dbReference>
<dbReference type="InterPro" id="IPR036366">
    <property type="entry name" value="PGBDSf"/>
</dbReference>
<comment type="similarity">
    <text evidence="1">Belongs to the peptidase C40 family.</text>
</comment>
<protein>
    <recommendedName>
        <fullName evidence="6">NlpC/P60 domain-containing protein</fullName>
    </recommendedName>
</protein>
<keyword evidence="4" id="KW-0788">Thiol protease</keyword>
<dbReference type="InterPro" id="IPR002477">
    <property type="entry name" value="Peptidoglycan-bd-like"/>
</dbReference>
<feature type="compositionally biased region" description="Low complexity" evidence="5">
    <location>
        <begin position="198"/>
        <end position="210"/>
    </location>
</feature>
<evidence type="ECO:0000256" key="4">
    <source>
        <dbReference type="ARBA" id="ARBA00022807"/>
    </source>
</evidence>
<gene>
    <name evidence="7" type="ORF">BJI69_13810</name>
</gene>
<dbReference type="Gene3D" id="1.10.101.10">
    <property type="entry name" value="PGBD-like superfamily/PGBD"/>
    <property type="match status" value="1"/>
</dbReference>
<organism evidence="7 8">
    <name type="scientific">Luteibacter rhizovicinus DSM 16549</name>
    <dbReference type="NCBI Taxonomy" id="1440763"/>
    <lineage>
        <taxon>Bacteria</taxon>
        <taxon>Pseudomonadati</taxon>
        <taxon>Pseudomonadota</taxon>
        <taxon>Gammaproteobacteria</taxon>
        <taxon>Lysobacterales</taxon>
        <taxon>Rhodanobacteraceae</taxon>
        <taxon>Luteibacter</taxon>
    </lineage>
</organism>
<name>A0A1L3EV17_9GAMM</name>
<dbReference type="InterPro" id="IPR038765">
    <property type="entry name" value="Papain-like_cys_pep_sf"/>
</dbReference>
<dbReference type="GO" id="GO:0008234">
    <property type="term" value="F:cysteine-type peptidase activity"/>
    <property type="evidence" value="ECO:0007669"/>
    <property type="project" value="UniProtKB-KW"/>
</dbReference>
<dbReference type="Pfam" id="PF00877">
    <property type="entry name" value="NLPC_P60"/>
    <property type="match status" value="1"/>
</dbReference>
<dbReference type="Pfam" id="PF20410">
    <property type="entry name" value="X-Tfes_XVIPCD"/>
    <property type="match status" value="1"/>
</dbReference>
<dbReference type="OrthoDB" id="1491023at2"/>
<evidence type="ECO:0000256" key="2">
    <source>
        <dbReference type="ARBA" id="ARBA00022670"/>
    </source>
</evidence>
<dbReference type="SUPFAM" id="SSF54001">
    <property type="entry name" value="Cysteine proteinases"/>
    <property type="match status" value="1"/>
</dbReference>
<evidence type="ECO:0000313" key="7">
    <source>
        <dbReference type="EMBL" id="APG04862.1"/>
    </source>
</evidence>
<dbReference type="InterPro" id="IPR000064">
    <property type="entry name" value="NLP_P60_dom"/>
</dbReference>
<keyword evidence="3" id="KW-0378">Hydrolase</keyword>
<feature type="region of interest" description="Disordered" evidence="5">
    <location>
        <begin position="386"/>
        <end position="433"/>
    </location>
</feature>
<evidence type="ECO:0000256" key="1">
    <source>
        <dbReference type="ARBA" id="ARBA00007074"/>
    </source>
</evidence>
<feature type="domain" description="NlpC/P60" evidence="6">
    <location>
        <begin position="1"/>
        <end position="174"/>
    </location>
</feature>
<dbReference type="EMBL" id="CP017480">
    <property type="protein sequence ID" value="APG04862.1"/>
    <property type="molecule type" value="Genomic_DNA"/>
</dbReference>
<sequence>MSRDIFNEANEHFLKSGRQYEYGRPDMSLRNHGGDGHTDSSRTEQDNDHDGRLGVDCSSFVWRGMHDAGYGVPATPFGTHDLFEGNTPTRYARNHFDVISAGDAHQKNGSLQPGDVLMFRDKHGSGQHVAIFKGYDAEGHIHFIGSQVGSGPAEVNVTPGGYWDGKNMEIVGALRAKPEFRVREPLHGNSQGGPTASTPSAPHGPATHATPQPPAPPGHTTSAQSGVAHEAPLRHGDKGDQVRDLQATLQRLGYKDEHGHALQPDGDFGGHTKAAVERFQRAHGLHADGVAGPETKEALRAAAPRLDAAGHPHQALYHQSRDAVHRLDAQHQRTPDLQSDQIAGVLTTKAIDQGMTRVDHAVLNDDASKIYAVQGELNSPFKKVAEASTQEAANTSLEESGRQSLQVAAQQTQQQAVGAPTQAPQPLAPSQNA</sequence>
<dbReference type="AlphaFoldDB" id="A0A1L3EV17"/>
<proteinExistence type="inferred from homology"/>
<dbReference type="RefSeq" id="WP_052767023.1">
    <property type="nucleotide sequence ID" value="NZ_CP017480.1"/>
</dbReference>
<evidence type="ECO:0000256" key="5">
    <source>
        <dbReference type="SAM" id="MobiDB-lite"/>
    </source>
</evidence>
<feature type="compositionally biased region" description="Polar residues" evidence="5">
    <location>
        <begin position="387"/>
        <end position="405"/>
    </location>
</feature>
<feature type="compositionally biased region" description="Low complexity" evidence="5">
    <location>
        <begin position="406"/>
        <end position="425"/>
    </location>
</feature>
<feature type="compositionally biased region" description="Basic and acidic residues" evidence="5">
    <location>
        <begin position="231"/>
        <end position="242"/>
    </location>
</feature>
<accession>A0A1L3EV17</accession>
<evidence type="ECO:0000259" key="6">
    <source>
        <dbReference type="PROSITE" id="PS51935"/>
    </source>
</evidence>
<keyword evidence="2" id="KW-0645">Protease</keyword>
<feature type="compositionally biased region" description="Polar residues" evidence="5">
    <location>
        <begin position="188"/>
        <end position="197"/>
    </location>
</feature>
<dbReference type="Pfam" id="PF01471">
    <property type="entry name" value="PG_binding_1"/>
    <property type="match status" value="1"/>
</dbReference>